<dbReference type="EMBL" id="QVFU01000016">
    <property type="protein sequence ID" value="RFS45444.1"/>
    <property type="molecule type" value="Genomic_DNA"/>
</dbReference>
<protein>
    <recommendedName>
        <fullName evidence="6">Mutator family transposase</fullName>
    </recommendedName>
</protein>
<proteinExistence type="inferred from homology"/>
<evidence type="ECO:0000256" key="6">
    <source>
        <dbReference type="RuleBase" id="RU365089"/>
    </source>
</evidence>
<dbReference type="PANTHER" id="PTHR33217:SF8">
    <property type="entry name" value="MUTATOR FAMILY TRANSPOSASE"/>
    <property type="match status" value="1"/>
</dbReference>
<evidence type="ECO:0000313" key="7">
    <source>
        <dbReference type="EMBL" id="RFS45444.1"/>
    </source>
</evidence>
<organism evidence="7 8">
    <name type="scientific">Micromonospora craniellae</name>
    <dbReference type="NCBI Taxonomy" id="2294034"/>
    <lineage>
        <taxon>Bacteria</taxon>
        <taxon>Bacillati</taxon>
        <taxon>Actinomycetota</taxon>
        <taxon>Actinomycetes</taxon>
        <taxon>Micromonosporales</taxon>
        <taxon>Micromonosporaceae</taxon>
        <taxon>Micromonospora</taxon>
    </lineage>
</organism>
<keyword evidence="5 6" id="KW-0233">DNA recombination</keyword>
<evidence type="ECO:0000313" key="8">
    <source>
        <dbReference type="Proteomes" id="UP000262621"/>
    </source>
</evidence>
<dbReference type="Pfam" id="PF00872">
    <property type="entry name" value="Transposase_mut"/>
    <property type="match status" value="1"/>
</dbReference>
<name>A0A372FXV2_9ACTN</name>
<accession>A0A372FXV2</accession>
<dbReference type="Proteomes" id="UP000262621">
    <property type="component" value="Unassembled WGS sequence"/>
</dbReference>
<feature type="non-terminal residue" evidence="7">
    <location>
        <position position="1"/>
    </location>
</feature>
<comment type="function">
    <text evidence="1 6">Required for the transposition of the insertion element.</text>
</comment>
<evidence type="ECO:0000256" key="1">
    <source>
        <dbReference type="ARBA" id="ARBA00002190"/>
    </source>
</evidence>
<evidence type="ECO:0000256" key="2">
    <source>
        <dbReference type="ARBA" id="ARBA00010961"/>
    </source>
</evidence>
<dbReference type="PANTHER" id="PTHR33217">
    <property type="entry name" value="TRANSPOSASE FOR INSERTION SEQUENCE ELEMENT IS1081"/>
    <property type="match status" value="1"/>
</dbReference>
<keyword evidence="6" id="KW-0814">Transposable element</keyword>
<evidence type="ECO:0000256" key="5">
    <source>
        <dbReference type="ARBA" id="ARBA00023172"/>
    </source>
</evidence>
<dbReference type="InterPro" id="IPR001207">
    <property type="entry name" value="Transposase_mutator"/>
</dbReference>
<dbReference type="GO" id="GO:0006313">
    <property type="term" value="P:DNA transposition"/>
    <property type="evidence" value="ECO:0007669"/>
    <property type="project" value="UniProtKB-UniRule"/>
</dbReference>
<sequence length="121" mass="13778">EAAATERFLEFAEAWSSRYPAIVKLWENAWAEFVPFLAFDAEIRRIICSTNAIESVNARIRRAVRARGHFPNEQAALKCVYLAVMSLDPTGQGRKRWATRWKSALNAFDITFDGRLSAGRK</sequence>
<dbReference type="GO" id="GO:0004803">
    <property type="term" value="F:transposase activity"/>
    <property type="evidence" value="ECO:0007669"/>
    <property type="project" value="UniProtKB-UniRule"/>
</dbReference>
<keyword evidence="8" id="KW-1185">Reference proteome</keyword>
<keyword evidence="4 6" id="KW-0238">DNA-binding</keyword>
<evidence type="ECO:0000256" key="4">
    <source>
        <dbReference type="ARBA" id="ARBA00023125"/>
    </source>
</evidence>
<comment type="similarity">
    <text evidence="2 6">Belongs to the transposase mutator family.</text>
</comment>
<dbReference type="AlphaFoldDB" id="A0A372FXV2"/>
<comment type="caution">
    <text evidence="7">The sequence shown here is derived from an EMBL/GenBank/DDBJ whole genome shotgun (WGS) entry which is preliminary data.</text>
</comment>
<evidence type="ECO:0000256" key="3">
    <source>
        <dbReference type="ARBA" id="ARBA00022578"/>
    </source>
</evidence>
<dbReference type="RefSeq" id="WP_147333490.1">
    <property type="nucleotide sequence ID" value="NZ_QVFU01000016.1"/>
</dbReference>
<reference evidence="7 8" key="1">
    <citation type="submission" date="2018-08" db="EMBL/GenBank/DDBJ databases">
        <title>Verrucosispora craniellae sp. nov., isolated from a marine sponge in the South China Sea.</title>
        <authorList>
            <person name="Li L."/>
            <person name="Lin H.W."/>
        </authorList>
    </citation>
    <scope>NUCLEOTIDE SEQUENCE [LARGE SCALE GENOMIC DNA]</scope>
    <source>
        <strain evidence="7 8">LHW63014</strain>
    </source>
</reference>
<dbReference type="GO" id="GO:0003677">
    <property type="term" value="F:DNA binding"/>
    <property type="evidence" value="ECO:0007669"/>
    <property type="project" value="UniProtKB-UniRule"/>
</dbReference>
<gene>
    <name evidence="7" type="ORF">D0Q02_16235</name>
</gene>
<keyword evidence="3 6" id="KW-0815">Transposition</keyword>